<dbReference type="Gene3D" id="1.20.1740.10">
    <property type="entry name" value="Amino acid/polyamine transporter I"/>
    <property type="match status" value="1"/>
</dbReference>
<sequence>MPGRVDGGKISALEGSLLVVSAILPWAVLFIPVLAIETAGQDAWLSSVPATLLGIGVAFLATALARRFPGETLIGFTLKTMGRPLGYLIGAAYVVWLTSVAALTARGFGELITTMILPRTPISVVIGALIAVVATNVRGGIEVIARANQVIVPIVVAFLATLAVLSFKDVDPRNWQPVLERGLLPVLQGQYIAGGFFGEVMVAAIMILPFLNRKAASLRVLVLPILALGLLMMGTSLWYVGVLGAEVAGRLVFLPVEIAKHVSIANFLERLEAVSVSLWVTASFAKLSIWCYGATLAAAELLRLQDYRPLAWPIGLLVGELSVLFFNDQAEFFRFVRWSATPYMLVFEAVIPLLLLGVASARGARGPRPGTASTLEEPPSPPKV</sequence>
<evidence type="ECO:0000256" key="3">
    <source>
        <dbReference type="ARBA" id="ARBA00022448"/>
    </source>
</evidence>
<dbReference type="PANTHER" id="PTHR34975:SF2">
    <property type="entry name" value="SPORE GERMINATION PROTEIN A2"/>
    <property type="match status" value="1"/>
</dbReference>
<feature type="transmembrane region" description="Helical" evidence="8">
    <location>
        <begin position="12"/>
        <end position="31"/>
    </location>
</feature>
<keyword evidence="4" id="KW-0309">Germination</keyword>
<feature type="transmembrane region" description="Helical" evidence="8">
    <location>
        <begin position="85"/>
        <end position="108"/>
    </location>
</feature>
<feature type="transmembrane region" description="Helical" evidence="8">
    <location>
        <begin position="187"/>
        <end position="208"/>
    </location>
</feature>
<feature type="transmembrane region" description="Helical" evidence="8">
    <location>
        <begin position="338"/>
        <end position="359"/>
    </location>
</feature>
<feature type="transmembrane region" description="Helical" evidence="8">
    <location>
        <begin position="150"/>
        <end position="167"/>
    </location>
</feature>
<dbReference type="NCBIfam" id="TIGR00912">
    <property type="entry name" value="2A0309"/>
    <property type="match status" value="1"/>
</dbReference>
<dbReference type="KEGG" id="lpil:LIP_1477"/>
<evidence type="ECO:0000256" key="6">
    <source>
        <dbReference type="ARBA" id="ARBA00022989"/>
    </source>
</evidence>
<evidence type="ECO:0000256" key="2">
    <source>
        <dbReference type="ARBA" id="ARBA00007998"/>
    </source>
</evidence>
<keyword evidence="3" id="KW-0813">Transport</keyword>
<keyword evidence="6 8" id="KW-1133">Transmembrane helix</keyword>
<evidence type="ECO:0000256" key="8">
    <source>
        <dbReference type="SAM" id="Phobius"/>
    </source>
</evidence>
<evidence type="ECO:0000256" key="7">
    <source>
        <dbReference type="ARBA" id="ARBA00023136"/>
    </source>
</evidence>
<gene>
    <name evidence="9" type="ORF">LIP_1477</name>
</gene>
<dbReference type="GO" id="GO:0016020">
    <property type="term" value="C:membrane"/>
    <property type="evidence" value="ECO:0007669"/>
    <property type="project" value="UniProtKB-SubCell"/>
</dbReference>
<dbReference type="EMBL" id="AP014924">
    <property type="protein sequence ID" value="BAS27326.1"/>
    <property type="molecule type" value="Genomic_DNA"/>
</dbReference>
<feature type="transmembrane region" description="Helical" evidence="8">
    <location>
        <begin position="276"/>
        <end position="298"/>
    </location>
</feature>
<feature type="transmembrane region" description="Helical" evidence="8">
    <location>
        <begin position="43"/>
        <end position="64"/>
    </location>
</feature>
<dbReference type="STRING" id="1555112.LIP_1477"/>
<comment type="similarity">
    <text evidence="2">Belongs to the amino acid-polyamine-organocation (APC) superfamily. Spore germination protein (SGP) (TC 2.A.3.9) family.</text>
</comment>
<dbReference type="GO" id="GO:0009847">
    <property type="term" value="P:spore germination"/>
    <property type="evidence" value="ECO:0007669"/>
    <property type="project" value="InterPro"/>
</dbReference>
<reference evidence="10" key="2">
    <citation type="journal article" date="2016" name="Int. J. Syst. Evol. Microbiol.">
        <title>Complete genome sequence and cell structure of Limnochorda pilosa, a Gram-negative spore-former within the phylum Firmicutes.</title>
        <authorList>
            <person name="Watanabe M."/>
            <person name="Kojima H."/>
            <person name="Fukui M."/>
        </authorList>
    </citation>
    <scope>NUCLEOTIDE SEQUENCE [LARGE SCALE GENOMIC DNA]</scope>
    <source>
        <strain evidence="10">HC45</strain>
    </source>
</reference>
<dbReference type="OrthoDB" id="1675410at2"/>
<evidence type="ECO:0000256" key="1">
    <source>
        <dbReference type="ARBA" id="ARBA00004141"/>
    </source>
</evidence>
<dbReference type="InterPro" id="IPR004761">
    <property type="entry name" value="Spore_GerAB"/>
</dbReference>
<proteinExistence type="inferred from homology"/>
<evidence type="ECO:0008006" key="11">
    <source>
        <dbReference type="Google" id="ProtNLM"/>
    </source>
</evidence>
<evidence type="ECO:0000256" key="4">
    <source>
        <dbReference type="ARBA" id="ARBA00022544"/>
    </source>
</evidence>
<keyword evidence="10" id="KW-1185">Reference proteome</keyword>
<keyword evidence="5 8" id="KW-0812">Transmembrane</keyword>
<feature type="transmembrane region" description="Helical" evidence="8">
    <location>
        <begin position="220"/>
        <end position="241"/>
    </location>
</feature>
<accession>A0A0K2SJN7</accession>
<dbReference type="AlphaFoldDB" id="A0A0K2SJN7"/>
<name>A0A0K2SJN7_LIMPI</name>
<protein>
    <recommendedName>
        <fullName evidence="11">Spore germination protein</fullName>
    </recommendedName>
</protein>
<organism evidence="9 10">
    <name type="scientific">Limnochorda pilosa</name>
    <dbReference type="NCBI Taxonomy" id="1555112"/>
    <lineage>
        <taxon>Bacteria</taxon>
        <taxon>Bacillati</taxon>
        <taxon>Bacillota</taxon>
        <taxon>Limnochordia</taxon>
        <taxon>Limnochordales</taxon>
        <taxon>Limnochordaceae</taxon>
        <taxon>Limnochorda</taxon>
    </lineage>
</organism>
<feature type="transmembrane region" description="Helical" evidence="8">
    <location>
        <begin position="120"/>
        <end position="138"/>
    </location>
</feature>
<keyword evidence="7 8" id="KW-0472">Membrane</keyword>
<comment type="subcellular location">
    <subcellularLocation>
        <location evidence="1">Membrane</location>
        <topology evidence="1">Multi-pass membrane protein</topology>
    </subcellularLocation>
</comment>
<dbReference type="Proteomes" id="UP000065807">
    <property type="component" value="Chromosome"/>
</dbReference>
<dbReference type="Pfam" id="PF03845">
    <property type="entry name" value="Spore_permease"/>
    <property type="match status" value="1"/>
</dbReference>
<evidence type="ECO:0000313" key="9">
    <source>
        <dbReference type="EMBL" id="BAS27326.1"/>
    </source>
</evidence>
<dbReference type="PATRIC" id="fig|1555112.3.peg.1513"/>
<evidence type="ECO:0000256" key="5">
    <source>
        <dbReference type="ARBA" id="ARBA00022692"/>
    </source>
</evidence>
<dbReference type="RefSeq" id="WP_068136026.1">
    <property type="nucleotide sequence ID" value="NZ_AP014924.1"/>
</dbReference>
<feature type="transmembrane region" description="Helical" evidence="8">
    <location>
        <begin position="310"/>
        <end position="326"/>
    </location>
</feature>
<evidence type="ECO:0000313" key="10">
    <source>
        <dbReference type="Proteomes" id="UP000065807"/>
    </source>
</evidence>
<dbReference type="PANTHER" id="PTHR34975">
    <property type="entry name" value="SPORE GERMINATION PROTEIN A2"/>
    <property type="match status" value="1"/>
</dbReference>
<reference evidence="10" key="1">
    <citation type="submission" date="2015-07" db="EMBL/GenBank/DDBJ databases">
        <title>Complete genome sequence and phylogenetic analysis of Limnochorda pilosa.</title>
        <authorList>
            <person name="Watanabe M."/>
            <person name="Kojima H."/>
            <person name="Fukui M."/>
        </authorList>
    </citation>
    <scope>NUCLEOTIDE SEQUENCE [LARGE SCALE GENOMIC DNA]</scope>
    <source>
        <strain evidence="10">HC45</strain>
    </source>
</reference>